<gene>
    <name evidence="2" type="ORF">Slin15195_G130230</name>
</gene>
<reference evidence="2" key="1">
    <citation type="submission" date="2022-06" db="EMBL/GenBank/DDBJ databases">
        <title>Complete genome sequences of two strains of the flax pathogen Septoria linicola.</title>
        <authorList>
            <person name="Lapalu N."/>
            <person name="Simon A."/>
            <person name="Demenou B."/>
            <person name="Paumier D."/>
            <person name="Guillot M.-P."/>
            <person name="Gout L."/>
            <person name="Valade R."/>
        </authorList>
    </citation>
    <scope>NUCLEOTIDE SEQUENCE</scope>
    <source>
        <strain evidence="2">SE15195</strain>
    </source>
</reference>
<evidence type="ECO:0000313" key="2">
    <source>
        <dbReference type="EMBL" id="USW59704.1"/>
    </source>
</evidence>
<feature type="region of interest" description="Disordered" evidence="1">
    <location>
        <begin position="1"/>
        <end position="50"/>
    </location>
</feature>
<evidence type="ECO:0000256" key="1">
    <source>
        <dbReference type="SAM" id="MobiDB-lite"/>
    </source>
</evidence>
<feature type="compositionally biased region" description="Basic residues" evidence="1">
    <location>
        <begin position="27"/>
        <end position="40"/>
    </location>
</feature>
<feature type="compositionally biased region" description="Polar residues" evidence="1">
    <location>
        <begin position="206"/>
        <end position="215"/>
    </location>
</feature>
<feature type="compositionally biased region" description="Low complexity" evidence="1">
    <location>
        <begin position="1"/>
        <end position="26"/>
    </location>
</feature>
<dbReference type="EMBL" id="CP099432">
    <property type="protein sequence ID" value="USW59704.1"/>
    <property type="molecule type" value="Genomic_DNA"/>
</dbReference>
<sequence>MSTSASTTKQTASISSSSSTTTSSKITKPRKKASARKLLQRKSILPIPTPPNERLHTLLTRLHRPTPAFVIYEQKRFKAELVPHGNLAKKQPHQIIPWGGSTQVESQAGGGGECGEARGDEDGWCSSVQEARQYAAESACPALEAELKRKVREMENNAALSSDRTCGVDGGRKGSSGQKMENKEAVRTGAPTAKMYTKALVDTVGQKESSGNISSDWEFELDL</sequence>
<dbReference type="Proteomes" id="UP001056384">
    <property type="component" value="Chromosome 15"/>
</dbReference>
<name>A0A9Q9B2F1_9PEZI</name>
<feature type="region of interest" description="Disordered" evidence="1">
    <location>
        <begin position="160"/>
        <end position="191"/>
    </location>
</feature>
<keyword evidence="3" id="KW-1185">Reference proteome</keyword>
<organism evidence="2 3">
    <name type="scientific">Septoria linicola</name>
    <dbReference type="NCBI Taxonomy" id="215465"/>
    <lineage>
        <taxon>Eukaryota</taxon>
        <taxon>Fungi</taxon>
        <taxon>Dikarya</taxon>
        <taxon>Ascomycota</taxon>
        <taxon>Pezizomycotina</taxon>
        <taxon>Dothideomycetes</taxon>
        <taxon>Dothideomycetidae</taxon>
        <taxon>Mycosphaerellales</taxon>
        <taxon>Mycosphaerellaceae</taxon>
        <taxon>Septoria</taxon>
    </lineage>
</organism>
<evidence type="ECO:0000313" key="3">
    <source>
        <dbReference type="Proteomes" id="UP001056384"/>
    </source>
</evidence>
<proteinExistence type="predicted"/>
<dbReference type="AlphaFoldDB" id="A0A9Q9B2F1"/>
<protein>
    <submittedName>
        <fullName evidence="2">Uncharacterized protein</fullName>
    </submittedName>
</protein>
<accession>A0A9Q9B2F1</accession>
<feature type="region of interest" description="Disordered" evidence="1">
    <location>
        <begin position="204"/>
        <end position="223"/>
    </location>
</feature>